<proteinExistence type="predicted"/>
<dbReference type="InterPro" id="IPR013154">
    <property type="entry name" value="ADH-like_N"/>
</dbReference>
<feature type="domain" description="Alcohol dehydrogenase-like N-terminal" evidence="3">
    <location>
        <begin position="32"/>
        <end position="89"/>
    </location>
</feature>
<name>A0A5B9W781_9BACT</name>
<dbReference type="AlphaFoldDB" id="A0A5B9W781"/>
<evidence type="ECO:0000313" key="5">
    <source>
        <dbReference type="Proteomes" id="UP000324233"/>
    </source>
</evidence>
<evidence type="ECO:0000256" key="1">
    <source>
        <dbReference type="ARBA" id="ARBA00022857"/>
    </source>
</evidence>
<keyword evidence="1" id="KW-0521">NADP</keyword>
<reference evidence="4 5" key="1">
    <citation type="submission" date="2019-08" db="EMBL/GenBank/DDBJ databases">
        <title>Deep-cultivation of Planctomycetes and their phenomic and genomic characterization uncovers novel biology.</title>
        <authorList>
            <person name="Wiegand S."/>
            <person name="Jogler M."/>
            <person name="Boedeker C."/>
            <person name="Pinto D."/>
            <person name="Vollmers J."/>
            <person name="Rivas-Marin E."/>
            <person name="Kohn T."/>
            <person name="Peeters S.H."/>
            <person name="Heuer A."/>
            <person name="Rast P."/>
            <person name="Oberbeckmann S."/>
            <person name="Bunk B."/>
            <person name="Jeske O."/>
            <person name="Meyerdierks A."/>
            <person name="Storesund J.E."/>
            <person name="Kallscheuer N."/>
            <person name="Luecker S."/>
            <person name="Lage O.M."/>
            <person name="Pohl T."/>
            <person name="Merkel B.J."/>
            <person name="Hornburger P."/>
            <person name="Mueller R.-W."/>
            <person name="Bruemmer F."/>
            <person name="Labrenz M."/>
            <person name="Spormann A.M."/>
            <person name="Op den Camp H."/>
            <person name="Overmann J."/>
            <person name="Amann R."/>
            <person name="Jetten M.S.M."/>
            <person name="Mascher T."/>
            <person name="Medema M.H."/>
            <person name="Devos D.P."/>
            <person name="Kaster A.-K."/>
            <person name="Ovreas L."/>
            <person name="Rohde M."/>
            <person name="Galperin M.Y."/>
            <person name="Jogler C."/>
        </authorList>
    </citation>
    <scope>NUCLEOTIDE SEQUENCE [LARGE SCALE GENOMIC DNA]</scope>
    <source>
        <strain evidence="4 5">OJF2</strain>
    </source>
</reference>
<dbReference type="Gene3D" id="3.40.50.720">
    <property type="entry name" value="NAD(P)-binding Rossmann-like Domain"/>
    <property type="match status" value="1"/>
</dbReference>
<dbReference type="InterPro" id="IPR011032">
    <property type="entry name" value="GroES-like_sf"/>
</dbReference>
<dbReference type="InterPro" id="IPR036291">
    <property type="entry name" value="NAD(P)-bd_dom_sf"/>
</dbReference>
<dbReference type="SUPFAM" id="SSF50129">
    <property type="entry name" value="GroES-like"/>
    <property type="match status" value="1"/>
</dbReference>
<dbReference type="Proteomes" id="UP000324233">
    <property type="component" value="Chromosome"/>
</dbReference>
<sequence length="327" mass="35132">MPLIHGLRCRRFGRPADVLALEEEPLGPRPAGAIRVRMIAAGINPSDLIPIAGAYAHRITLPMVAGYEGAGVVEEADPPWSGLVGRRVLPLRGPGTWQSVVDADPRWTIVVPDDIPDDVAARAYINPLAALLMLDSWPVQGRRVLLTAGGSSCARLLGRWALDADAAEVTSVIRSNVHAETLSGLGLTPVRMDDPGAVRRAAYRADLAFEAVGGPLAGTILDAMPATSHLISYGLLSGTPFVPVQGKATVHRFHVRDHLPRLDPDSWRACFDRLWPRLCGPGLVPARRFPMGAWREALAAHESAGRGFKVVLDLRESPRRGVCRPGG</sequence>
<gene>
    <name evidence="4" type="ORF">OJF2_45020</name>
</gene>
<dbReference type="KEGG" id="agv:OJF2_45020"/>
<protein>
    <submittedName>
        <fullName evidence="4">Alcohol dehydrogenase GroES-like domain protein</fullName>
    </submittedName>
</protein>
<dbReference type="EMBL" id="CP042997">
    <property type="protein sequence ID" value="QEH35945.1"/>
    <property type="molecule type" value="Genomic_DNA"/>
</dbReference>
<accession>A0A5B9W781</accession>
<keyword evidence="2" id="KW-0560">Oxidoreductase</keyword>
<dbReference type="GO" id="GO:0016651">
    <property type="term" value="F:oxidoreductase activity, acting on NAD(P)H"/>
    <property type="evidence" value="ECO:0007669"/>
    <property type="project" value="TreeGrafter"/>
</dbReference>
<dbReference type="PANTHER" id="PTHR48106">
    <property type="entry name" value="QUINONE OXIDOREDUCTASE PIG3-RELATED"/>
    <property type="match status" value="1"/>
</dbReference>
<dbReference type="GO" id="GO:0070402">
    <property type="term" value="F:NADPH binding"/>
    <property type="evidence" value="ECO:0007669"/>
    <property type="project" value="TreeGrafter"/>
</dbReference>
<dbReference type="Gene3D" id="3.90.180.10">
    <property type="entry name" value="Medium-chain alcohol dehydrogenases, catalytic domain"/>
    <property type="match status" value="1"/>
</dbReference>
<dbReference type="PANTHER" id="PTHR48106:SF18">
    <property type="entry name" value="QUINONE OXIDOREDUCTASE PIG3"/>
    <property type="match status" value="1"/>
</dbReference>
<dbReference type="RefSeq" id="WP_148595682.1">
    <property type="nucleotide sequence ID" value="NZ_CP042997.1"/>
</dbReference>
<dbReference type="CDD" id="cd05282">
    <property type="entry name" value="ETR_like"/>
    <property type="match status" value="1"/>
</dbReference>
<evidence type="ECO:0000259" key="3">
    <source>
        <dbReference type="Pfam" id="PF08240"/>
    </source>
</evidence>
<evidence type="ECO:0000313" key="4">
    <source>
        <dbReference type="EMBL" id="QEH35945.1"/>
    </source>
</evidence>
<keyword evidence="5" id="KW-1185">Reference proteome</keyword>
<evidence type="ECO:0000256" key="2">
    <source>
        <dbReference type="ARBA" id="ARBA00023002"/>
    </source>
</evidence>
<dbReference type="OrthoDB" id="9787435at2"/>
<dbReference type="SUPFAM" id="SSF51735">
    <property type="entry name" value="NAD(P)-binding Rossmann-fold domains"/>
    <property type="match status" value="1"/>
</dbReference>
<dbReference type="Pfam" id="PF08240">
    <property type="entry name" value="ADH_N"/>
    <property type="match status" value="1"/>
</dbReference>
<organism evidence="4 5">
    <name type="scientific">Aquisphaera giovannonii</name>
    <dbReference type="NCBI Taxonomy" id="406548"/>
    <lineage>
        <taxon>Bacteria</taxon>
        <taxon>Pseudomonadati</taxon>
        <taxon>Planctomycetota</taxon>
        <taxon>Planctomycetia</taxon>
        <taxon>Isosphaerales</taxon>
        <taxon>Isosphaeraceae</taxon>
        <taxon>Aquisphaera</taxon>
    </lineage>
</organism>